<evidence type="ECO:0000313" key="3">
    <source>
        <dbReference type="Proteomes" id="UP000007306"/>
    </source>
</evidence>
<protein>
    <submittedName>
        <fullName evidence="2">Uncharacterized protein</fullName>
    </submittedName>
</protein>
<evidence type="ECO:0000256" key="1">
    <source>
        <dbReference type="SAM" id="MobiDB-lite"/>
    </source>
</evidence>
<organism evidence="2 3">
    <name type="scientific">Oryza glaberrima</name>
    <name type="common">African rice</name>
    <dbReference type="NCBI Taxonomy" id="4538"/>
    <lineage>
        <taxon>Eukaryota</taxon>
        <taxon>Viridiplantae</taxon>
        <taxon>Streptophyta</taxon>
        <taxon>Embryophyta</taxon>
        <taxon>Tracheophyta</taxon>
        <taxon>Spermatophyta</taxon>
        <taxon>Magnoliopsida</taxon>
        <taxon>Liliopsida</taxon>
        <taxon>Poales</taxon>
        <taxon>Poaceae</taxon>
        <taxon>BOP clade</taxon>
        <taxon>Oryzoideae</taxon>
        <taxon>Oryzeae</taxon>
        <taxon>Oryzinae</taxon>
        <taxon>Oryza</taxon>
    </lineage>
</organism>
<reference evidence="2" key="1">
    <citation type="submission" date="2015-06" db="UniProtKB">
        <authorList>
            <consortium name="EnsemblPlants"/>
        </authorList>
    </citation>
    <scope>IDENTIFICATION</scope>
</reference>
<feature type="region of interest" description="Disordered" evidence="1">
    <location>
        <begin position="1"/>
        <end position="83"/>
    </location>
</feature>
<dbReference type="AlphaFoldDB" id="I1NXP9"/>
<dbReference type="Gramene" id="ORGLA02G0050500.1">
    <property type="protein sequence ID" value="ORGLA02G0050500.1"/>
    <property type="gene ID" value="ORGLA02G0050500"/>
</dbReference>
<feature type="compositionally biased region" description="Basic residues" evidence="1">
    <location>
        <begin position="20"/>
        <end position="42"/>
    </location>
</feature>
<evidence type="ECO:0000313" key="2">
    <source>
        <dbReference type="EnsemblPlants" id="ORGLA02G0050500.1"/>
    </source>
</evidence>
<dbReference type="HOGENOM" id="CLU_2546329_0_0_1"/>
<dbReference type="EnsemblPlants" id="ORGLA02G0050500.1">
    <property type="protein sequence ID" value="ORGLA02G0050500.1"/>
    <property type="gene ID" value="ORGLA02G0050500"/>
</dbReference>
<accession>I1NXP9</accession>
<reference evidence="2 3" key="2">
    <citation type="submission" date="2018-04" db="EMBL/GenBank/DDBJ databases">
        <title>OglaRS2 (Oryza glaberrima Reference Sequence Version 2).</title>
        <authorList>
            <person name="Zhang J."/>
            <person name="Kudrna D."/>
            <person name="Lee S."/>
            <person name="Talag J."/>
            <person name="Rajasekar S."/>
            <person name="Wing R.A."/>
        </authorList>
    </citation>
    <scope>NUCLEOTIDE SEQUENCE [LARGE SCALE GENOMIC DNA]</scope>
    <source>
        <strain evidence="2 3">cv. IRGC 96717</strain>
    </source>
</reference>
<keyword evidence="3" id="KW-1185">Reference proteome</keyword>
<dbReference type="Proteomes" id="UP000007306">
    <property type="component" value="Chromosome 2"/>
</dbReference>
<proteinExistence type="predicted"/>
<name>I1NXP9_ORYGL</name>
<sequence length="83" mass="9415">MPSPPTTPPGALTSAATVARPRRRRRPHRRRRPRRRRRRPRHQPIPGRLPRPSEREETRSAPPPPSLRPRGLAGSRSGDTTGI</sequence>